<gene>
    <name evidence="1" type="ORF">FRACYDRAFT_265609</name>
</gene>
<keyword evidence="2" id="KW-1185">Reference proteome</keyword>
<dbReference type="OrthoDB" id="44869at2759"/>
<name>A0A1E7ELH6_9STRA</name>
<dbReference type="InParanoid" id="A0A1E7ELH6"/>
<reference evidence="1 2" key="1">
    <citation type="submission" date="2016-09" db="EMBL/GenBank/DDBJ databases">
        <title>Extensive genetic diversity and differential bi-allelic expression allows diatom success in the polar Southern Ocean.</title>
        <authorList>
            <consortium name="DOE Joint Genome Institute"/>
            <person name="Mock T."/>
            <person name="Otillar R.P."/>
            <person name="Strauss J."/>
            <person name="Dupont C."/>
            <person name="Frickenhaus S."/>
            <person name="Maumus F."/>
            <person name="Mcmullan M."/>
            <person name="Sanges R."/>
            <person name="Schmutz J."/>
            <person name="Toseland A."/>
            <person name="Valas R."/>
            <person name="Veluchamy A."/>
            <person name="Ward B.J."/>
            <person name="Allen A."/>
            <person name="Barry K."/>
            <person name="Falciatore A."/>
            <person name="Ferrante M."/>
            <person name="Fortunato A.E."/>
            <person name="Gloeckner G."/>
            <person name="Gruber A."/>
            <person name="Hipkin R."/>
            <person name="Janech M."/>
            <person name="Kroth P."/>
            <person name="Leese F."/>
            <person name="Lindquist E."/>
            <person name="Lyon B.R."/>
            <person name="Martin J."/>
            <person name="Mayer C."/>
            <person name="Parker M."/>
            <person name="Quesneville H."/>
            <person name="Raymond J."/>
            <person name="Uhlig C."/>
            <person name="Valentin K.U."/>
            <person name="Worden A.Z."/>
            <person name="Armbrust E.V."/>
            <person name="Bowler C."/>
            <person name="Green B."/>
            <person name="Moulton V."/>
            <person name="Van Oosterhout C."/>
            <person name="Grigoriev I."/>
        </authorList>
    </citation>
    <scope>NUCLEOTIDE SEQUENCE [LARGE SCALE GENOMIC DNA]</scope>
    <source>
        <strain evidence="1 2">CCMP1102</strain>
    </source>
</reference>
<proteinExistence type="predicted"/>
<accession>A0A1E7ELH6</accession>
<dbReference type="Proteomes" id="UP000095751">
    <property type="component" value="Unassembled WGS sequence"/>
</dbReference>
<protein>
    <submittedName>
        <fullName evidence="1">Uncharacterized protein</fullName>
    </submittedName>
</protein>
<evidence type="ECO:0000313" key="2">
    <source>
        <dbReference type="Proteomes" id="UP000095751"/>
    </source>
</evidence>
<dbReference type="EMBL" id="KV784401">
    <property type="protein sequence ID" value="OEU06717.1"/>
    <property type="molecule type" value="Genomic_DNA"/>
</dbReference>
<sequence length="277" mass="31439">MPTAIQAWNLMEARSINSVITRTNTIKATCSTSNQSDEVPFKRDRRINSSLRRQLLLLSPLSLILPSFPAVARNLPVSTGADTSRIGTRSTLLPLVTMRTNIALIRQTLQEQGRNEVIPLDDVIVKTKTALMLKPSKNTDNNNDEGAITIPTREEEFKRYFDAYSDQISYKQKFLDQNAFLVYYTNGFDGPGRDKLEKHPVNERQTLQFGARNEAWISLDNFLSEFDFYSTTTSTSRSTSNDSQESIDDMIKYLSDTIQAMDRYFNLAPVEDVEAVQ</sequence>
<evidence type="ECO:0000313" key="1">
    <source>
        <dbReference type="EMBL" id="OEU06717.1"/>
    </source>
</evidence>
<dbReference type="KEGG" id="fcy:FRACYDRAFT_265609"/>
<organism evidence="1 2">
    <name type="scientific">Fragilariopsis cylindrus CCMP1102</name>
    <dbReference type="NCBI Taxonomy" id="635003"/>
    <lineage>
        <taxon>Eukaryota</taxon>
        <taxon>Sar</taxon>
        <taxon>Stramenopiles</taxon>
        <taxon>Ochrophyta</taxon>
        <taxon>Bacillariophyta</taxon>
        <taxon>Bacillariophyceae</taxon>
        <taxon>Bacillariophycidae</taxon>
        <taxon>Bacillariales</taxon>
        <taxon>Bacillariaceae</taxon>
        <taxon>Fragilariopsis</taxon>
    </lineage>
</organism>
<dbReference type="AlphaFoldDB" id="A0A1E7ELH6"/>